<evidence type="ECO:0000313" key="4">
    <source>
        <dbReference type="Proteomes" id="UP000019226"/>
    </source>
</evidence>
<feature type="region of interest" description="Disordered" evidence="1">
    <location>
        <begin position="32"/>
        <end position="68"/>
    </location>
</feature>
<feature type="compositionally biased region" description="Low complexity" evidence="1">
    <location>
        <begin position="35"/>
        <end position="50"/>
    </location>
</feature>
<dbReference type="EMBL" id="CP004350">
    <property type="protein sequence ID" value="AHI20161.1"/>
    <property type="molecule type" value="Genomic_DNA"/>
</dbReference>
<feature type="signal peptide" evidence="2">
    <location>
        <begin position="1"/>
        <end position="24"/>
    </location>
</feature>
<dbReference type="RefSeq" id="WP_006823077.1">
    <property type="nucleotide sequence ID" value="NZ_CP004350.1"/>
</dbReference>
<feature type="chain" id="PRO_5046176371" description="Or membrane protein" evidence="2">
    <location>
        <begin position="25"/>
        <end position="117"/>
    </location>
</feature>
<dbReference type="Proteomes" id="UP000019226">
    <property type="component" value="Chromosome"/>
</dbReference>
<evidence type="ECO:0000313" key="3">
    <source>
        <dbReference type="EMBL" id="AHI20161.1"/>
    </source>
</evidence>
<keyword evidence="2" id="KW-0732">Signal</keyword>
<evidence type="ECO:0000256" key="2">
    <source>
        <dbReference type="SAM" id="SignalP"/>
    </source>
</evidence>
<gene>
    <name evidence="3" type="ORF">CCASEI_07960</name>
</gene>
<reference evidence="4" key="1">
    <citation type="submission" date="2013-02" db="EMBL/GenBank/DDBJ databases">
        <title>The complete genome sequence of Corynebacterium casei LMG S-19264 (=DSM 44701).</title>
        <authorList>
            <person name="Ruckert C."/>
            <person name="Albersmeier A."/>
            <person name="Kalinowski J."/>
        </authorList>
    </citation>
    <scope>NUCLEOTIDE SEQUENCE [LARGE SCALE GENOMIC DNA]</scope>
    <source>
        <strain evidence="4">LMG S-19264</strain>
    </source>
</reference>
<name>A0ABN4CCW6_9CORY</name>
<proteinExistence type="predicted"/>
<organism evidence="3 4">
    <name type="scientific">Corynebacterium casei LMG S-19264</name>
    <dbReference type="NCBI Taxonomy" id="1285583"/>
    <lineage>
        <taxon>Bacteria</taxon>
        <taxon>Bacillati</taxon>
        <taxon>Actinomycetota</taxon>
        <taxon>Actinomycetes</taxon>
        <taxon>Mycobacteriales</taxon>
        <taxon>Corynebacteriaceae</taxon>
        <taxon>Corynebacterium</taxon>
    </lineage>
</organism>
<keyword evidence="4" id="KW-1185">Reference proteome</keyword>
<sequence>MRTKLAALITATAVAVAPVSIANAQDISSEISDTLEQSSAESSQGAESLEVPTSSENGAGTSSLPTFGMGDSPEQNFLLDVVISLGVWAVLGSIYGAVIAPNLPTVNIYDVLPFLRG</sequence>
<evidence type="ECO:0008006" key="5">
    <source>
        <dbReference type="Google" id="ProtNLM"/>
    </source>
</evidence>
<accession>A0ABN4CCW6</accession>
<evidence type="ECO:0000256" key="1">
    <source>
        <dbReference type="SAM" id="MobiDB-lite"/>
    </source>
</evidence>
<dbReference type="GeneID" id="82877735"/>
<feature type="compositionally biased region" description="Polar residues" evidence="1">
    <location>
        <begin position="51"/>
        <end position="65"/>
    </location>
</feature>
<protein>
    <recommendedName>
        <fullName evidence="5">Or membrane protein</fullName>
    </recommendedName>
</protein>